<dbReference type="InterPro" id="IPR008136">
    <property type="entry name" value="CinA_C"/>
</dbReference>
<keyword evidence="4" id="KW-1185">Reference proteome</keyword>
<evidence type="ECO:0000259" key="2">
    <source>
        <dbReference type="SMART" id="SM00852"/>
    </source>
</evidence>
<dbReference type="Pfam" id="PF02464">
    <property type="entry name" value="CinA"/>
    <property type="match status" value="1"/>
</dbReference>
<sequence length="429" mass="46989">MRPLKKNNINNRMKATIVTIGDEILIGQIVDTNSGYIAKALDKIGIQTHEMLSISDDKQHILDTFTKLQNQVDLVIITGGLGPTKDDITKKTFCDYFEDVLVEDQAVLAHVTEIIENFYKRPINQLNKEQALVPSKCEVLFNKMGTAPGMWMKKENTVFVSLPGVPYEMKYLVDQEIVPKLVKEYQRPHIVHQTILTYGQGESMVAERIEAWENNLPHFIKLAYLPAPGRVRLRLTARGGNKEVLEKAVRENVASLAAIIGDIIVGFDEDETIEVVVGKLLATQGKTLATAESCTGGKIAQMITSVAGASGYFKGSIVSYSNTAKVDVLGISPELIAQHDVVSAEVAQAMAVNTKRLLQADYAIATTGNAGPTSEPGKAEVGVVFIALATPETVLVSEFNFGQPREKVIDRAVNKALEMLQQAILRKTV</sequence>
<dbReference type="InterPro" id="IPR036653">
    <property type="entry name" value="CinA-like_C"/>
</dbReference>
<reference evidence="4" key="1">
    <citation type="journal article" date="2019" name="Int. J. Syst. Evol. Microbiol.">
        <title>The Global Catalogue of Microorganisms (GCM) 10K type strain sequencing project: providing services to taxonomists for standard genome sequencing and annotation.</title>
        <authorList>
            <consortium name="The Broad Institute Genomics Platform"/>
            <consortium name="The Broad Institute Genome Sequencing Center for Infectious Disease"/>
            <person name="Wu L."/>
            <person name="Ma J."/>
        </authorList>
    </citation>
    <scope>NUCLEOTIDE SEQUENCE [LARGE SCALE GENOMIC DNA]</scope>
    <source>
        <strain evidence="4">JCM 17064</strain>
    </source>
</reference>
<gene>
    <name evidence="3" type="ORF">GCM10022386_04050</name>
</gene>
<dbReference type="CDD" id="cd00885">
    <property type="entry name" value="cinA"/>
    <property type="match status" value="1"/>
</dbReference>
<dbReference type="InterPro" id="IPR041424">
    <property type="entry name" value="CinA_KH"/>
</dbReference>
<dbReference type="PANTHER" id="PTHR13939">
    <property type="entry name" value="NICOTINAMIDE-NUCLEOTIDE AMIDOHYDROLASE PNCC"/>
    <property type="match status" value="1"/>
</dbReference>
<evidence type="ECO:0000313" key="3">
    <source>
        <dbReference type="EMBL" id="GAA4024147.1"/>
    </source>
</evidence>
<dbReference type="Pfam" id="PF00994">
    <property type="entry name" value="MoCF_biosynth"/>
    <property type="match status" value="1"/>
</dbReference>
<accession>A0ABP7TCD1</accession>
<dbReference type="InterPro" id="IPR008135">
    <property type="entry name" value="Competence-induced_CinA"/>
</dbReference>
<dbReference type="Proteomes" id="UP001500968">
    <property type="component" value="Unassembled WGS sequence"/>
</dbReference>
<dbReference type="SMART" id="SM00852">
    <property type="entry name" value="MoCF_biosynth"/>
    <property type="match status" value="1"/>
</dbReference>
<proteinExistence type="inferred from homology"/>
<dbReference type="NCBIfam" id="TIGR00200">
    <property type="entry name" value="cinA_nterm"/>
    <property type="match status" value="1"/>
</dbReference>
<dbReference type="Pfam" id="PF18146">
    <property type="entry name" value="CinA_KH"/>
    <property type="match status" value="1"/>
</dbReference>
<organism evidence="3 4">
    <name type="scientific">Flavobacterium cheonhonense</name>
    <dbReference type="NCBI Taxonomy" id="706185"/>
    <lineage>
        <taxon>Bacteria</taxon>
        <taxon>Pseudomonadati</taxon>
        <taxon>Bacteroidota</taxon>
        <taxon>Flavobacteriia</taxon>
        <taxon>Flavobacteriales</taxon>
        <taxon>Flavobacteriaceae</taxon>
        <taxon>Flavobacterium</taxon>
    </lineage>
</organism>
<dbReference type="NCBIfam" id="TIGR00199">
    <property type="entry name" value="PncC_domain"/>
    <property type="match status" value="1"/>
</dbReference>
<protein>
    <recommendedName>
        <fullName evidence="1">CinA-like protein</fullName>
    </recommendedName>
</protein>
<dbReference type="SUPFAM" id="SSF53218">
    <property type="entry name" value="Molybdenum cofactor biosynthesis proteins"/>
    <property type="match status" value="1"/>
</dbReference>
<evidence type="ECO:0000313" key="4">
    <source>
        <dbReference type="Proteomes" id="UP001500968"/>
    </source>
</evidence>
<dbReference type="EMBL" id="BAABCR010000004">
    <property type="protein sequence ID" value="GAA4024147.1"/>
    <property type="molecule type" value="Genomic_DNA"/>
</dbReference>
<name>A0ABP7TCD1_9FLAO</name>
<dbReference type="InterPro" id="IPR036425">
    <property type="entry name" value="MoaB/Mog-like_dom_sf"/>
</dbReference>
<dbReference type="InterPro" id="IPR001453">
    <property type="entry name" value="MoaB/Mog_dom"/>
</dbReference>
<dbReference type="HAMAP" id="MF_00226_B">
    <property type="entry name" value="CinA_B"/>
    <property type="match status" value="1"/>
</dbReference>
<dbReference type="PANTHER" id="PTHR13939:SF0">
    <property type="entry name" value="NMN AMIDOHYDROLASE-LIKE PROTEIN YFAY"/>
    <property type="match status" value="1"/>
</dbReference>
<dbReference type="Gene3D" id="3.90.950.20">
    <property type="entry name" value="CinA-like"/>
    <property type="match status" value="1"/>
</dbReference>
<feature type="domain" description="MoaB/Mog" evidence="2">
    <location>
        <begin position="16"/>
        <end position="184"/>
    </location>
</feature>
<dbReference type="SUPFAM" id="SSF142433">
    <property type="entry name" value="CinA-like"/>
    <property type="match status" value="1"/>
</dbReference>
<evidence type="ECO:0000256" key="1">
    <source>
        <dbReference type="HAMAP-Rule" id="MF_00226"/>
    </source>
</evidence>
<comment type="caution">
    <text evidence="3">The sequence shown here is derived from an EMBL/GenBank/DDBJ whole genome shotgun (WGS) entry which is preliminary data.</text>
</comment>
<dbReference type="Gene3D" id="3.40.980.10">
    <property type="entry name" value="MoaB/Mog-like domain"/>
    <property type="match status" value="1"/>
</dbReference>
<dbReference type="PIRSF" id="PIRSF006728">
    <property type="entry name" value="CinA"/>
    <property type="match status" value="1"/>
</dbReference>
<comment type="similarity">
    <text evidence="1">Belongs to the CinA family.</text>
</comment>
<dbReference type="InterPro" id="IPR050101">
    <property type="entry name" value="CinA"/>
</dbReference>